<feature type="signal peptide" evidence="2">
    <location>
        <begin position="1"/>
        <end position="16"/>
    </location>
</feature>
<feature type="compositionally biased region" description="Basic and acidic residues" evidence="1">
    <location>
        <begin position="77"/>
        <end position="88"/>
    </location>
</feature>
<feature type="region of interest" description="Disordered" evidence="1">
    <location>
        <begin position="56"/>
        <end position="88"/>
    </location>
</feature>
<evidence type="ECO:0000256" key="1">
    <source>
        <dbReference type="SAM" id="MobiDB-lite"/>
    </source>
</evidence>
<feature type="chain" id="PRO_5036768890" evidence="2">
    <location>
        <begin position="17"/>
        <end position="401"/>
    </location>
</feature>
<dbReference type="AlphaFoldDB" id="A0A915P8F4"/>
<protein>
    <submittedName>
        <fullName evidence="4">Uncharacterized protein</fullName>
    </submittedName>
</protein>
<reference evidence="4" key="1">
    <citation type="submission" date="2022-11" db="UniProtKB">
        <authorList>
            <consortium name="WormBaseParasite"/>
        </authorList>
    </citation>
    <scope>IDENTIFICATION</scope>
</reference>
<dbReference type="Proteomes" id="UP000887560">
    <property type="component" value="Unplaced"/>
</dbReference>
<accession>A0A915P8F4</accession>
<keyword evidence="2" id="KW-0732">Signal</keyword>
<name>A0A915P8F4_9BILA</name>
<organism evidence="3 4">
    <name type="scientific">Meloidogyne floridensis</name>
    <dbReference type="NCBI Taxonomy" id="298350"/>
    <lineage>
        <taxon>Eukaryota</taxon>
        <taxon>Metazoa</taxon>
        <taxon>Ecdysozoa</taxon>
        <taxon>Nematoda</taxon>
        <taxon>Chromadorea</taxon>
        <taxon>Rhabditida</taxon>
        <taxon>Tylenchina</taxon>
        <taxon>Tylenchomorpha</taxon>
        <taxon>Tylenchoidea</taxon>
        <taxon>Meloidogynidae</taxon>
        <taxon>Meloidogyninae</taxon>
        <taxon>Meloidogyne</taxon>
    </lineage>
</organism>
<feature type="compositionally biased region" description="Basic and acidic residues" evidence="1">
    <location>
        <begin position="58"/>
        <end position="70"/>
    </location>
</feature>
<dbReference type="WBParaSite" id="scf7180000423262.g10536">
    <property type="protein sequence ID" value="scf7180000423262.g10536"/>
    <property type="gene ID" value="scf7180000423262.g10536"/>
</dbReference>
<evidence type="ECO:0000256" key="2">
    <source>
        <dbReference type="SAM" id="SignalP"/>
    </source>
</evidence>
<sequence>MYFKLIIYIFFSSLLGFPLFSITEEFKADTKGIDNFLRHKRGSNYSTLREYVEEADEESTHLKEKGEKSSGKGSAKSPEKEEAKEKNVKNSKKDLLVYSINGGHKIYSENLQIINIPVTRGLFEQTTLREEGYVEAYIEFHNSEAFRFLGIYTEILMNEEIKIGGIHVSILEWLKKQKYSFGIAEFESMGGPFAVFEALEIKNTFNVFSNVFYPTNLQFLDFGGKPLDVTNLLQFSLGETAEPGDWKEGSTVFQENSDLWKFNIQNIKKFNYCKKVFLNDNSEFYYNFLHNSQAKLYGKRPSLLEVLYRKVKLHFVNQHSFGIFKTFPEHEKIVYIGGIHIEEKNILTEKFEKENDKRVINLVLLDFMRPFEFYEDYVARPMEPYPCSSLSRATPVAYPRR</sequence>
<evidence type="ECO:0000313" key="3">
    <source>
        <dbReference type="Proteomes" id="UP000887560"/>
    </source>
</evidence>
<evidence type="ECO:0000313" key="4">
    <source>
        <dbReference type="WBParaSite" id="scf7180000423262.g10536"/>
    </source>
</evidence>
<keyword evidence="3" id="KW-1185">Reference proteome</keyword>
<proteinExistence type="predicted"/>